<dbReference type="FunFam" id="3.20.20.10:FF:000002">
    <property type="entry name" value="Alanine racemase"/>
    <property type="match status" value="1"/>
</dbReference>
<dbReference type="InterPro" id="IPR009006">
    <property type="entry name" value="Ala_racemase/Decarboxylase_C"/>
</dbReference>
<dbReference type="PANTHER" id="PTHR30511:SF0">
    <property type="entry name" value="ALANINE RACEMASE, CATABOLIC-RELATED"/>
    <property type="match status" value="1"/>
</dbReference>
<dbReference type="PRINTS" id="PR00992">
    <property type="entry name" value="ALARACEMASE"/>
</dbReference>
<accession>G9WMS6</accession>
<dbReference type="Gene3D" id="3.20.20.10">
    <property type="entry name" value="Alanine racemase"/>
    <property type="match status" value="1"/>
</dbReference>
<dbReference type="EMBL" id="AFZC02000003">
    <property type="protein sequence ID" value="EHL11829.1"/>
    <property type="molecule type" value="Genomic_DNA"/>
</dbReference>
<dbReference type="GO" id="GO:0030632">
    <property type="term" value="P:D-alanine biosynthetic process"/>
    <property type="evidence" value="ECO:0007669"/>
    <property type="project" value="UniProtKB-UniRule"/>
</dbReference>
<dbReference type="STRING" id="796943.HMPREF9625_00659"/>
<dbReference type="Proteomes" id="UP000018461">
    <property type="component" value="Unassembled WGS sequence"/>
</dbReference>
<dbReference type="RefSeq" id="WP_009534520.1">
    <property type="nucleotide sequence ID" value="NZ_KE148312.1"/>
</dbReference>
<evidence type="ECO:0000256" key="2">
    <source>
        <dbReference type="ARBA" id="ARBA00022898"/>
    </source>
</evidence>
<keyword evidence="9" id="KW-1185">Reference proteome</keyword>
<dbReference type="CDD" id="cd00430">
    <property type="entry name" value="PLPDE_III_AR"/>
    <property type="match status" value="1"/>
</dbReference>
<proteinExistence type="inferred from homology"/>
<evidence type="ECO:0000313" key="9">
    <source>
        <dbReference type="Proteomes" id="UP000018461"/>
    </source>
</evidence>
<keyword evidence="3 4" id="KW-0413">Isomerase</keyword>
<dbReference type="SUPFAM" id="SSF51419">
    <property type="entry name" value="PLP-binding barrel"/>
    <property type="match status" value="1"/>
</dbReference>
<evidence type="ECO:0000256" key="1">
    <source>
        <dbReference type="ARBA" id="ARBA00001933"/>
    </source>
</evidence>
<sequence length="395" mass="44174">MQDRKSYDRTYAIVDLGRIVENLRLCKEKLRKGMAVCAVVKMDAYGHGIVEVAKAIADECAMFGVATVEEAITLRKAGIEGDILILGVIPESQYALLYEYRIMPSLFTLKQLKKLEELGKKNNTNLAVHIALDTGMGRIGIQTEEKGALKIAEQILASPHIEVKGIFSHFASCDEQDKSYARKQEQRFKNYLEKLKERGFTIPLCHIANSAGILEDIGTEYNMVRDGIVLYGVYPSKEVLHELPIKMALSWKAKISHIKTVPAGEGISYGSTFVTEKEMKIATIPVGYGDGYPRILSGKATVLVSGKKCPILGRVCMDQFMVDITGVEAELFQEVTLLGEEGGEEISLYDWEELGVFPYEFLCGLGNRVPRVYYRGKEWIGTYNPQDNLHLHEFS</sequence>
<dbReference type="GO" id="GO:0008784">
    <property type="term" value="F:alanine racemase activity"/>
    <property type="evidence" value="ECO:0007669"/>
    <property type="project" value="UniProtKB-UniRule"/>
</dbReference>
<dbReference type="InterPro" id="IPR000821">
    <property type="entry name" value="Ala_racemase"/>
</dbReference>
<comment type="cofactor">
    <cofactor evidence="1 4 5">
        <name>pyridoxal 5'-phosphate</name>
        <dbReference type="ChEBI" id="CHEBI:597326"/>
    </cofactor>
</comment>
<feature type="domain" description="Alanine racemase C-terminal" evidence="7">
    <location>
        <begin position="248"/>
        <end position="374"/>
    </location>
</feature>
<dbReference type="EC" id="5.1.1.1" evidence="4"/>
<evidence type="ECO:0000259" key="7">
    <source>
        <dbReference type="SMART" id="SM01005"/>
    </source>
</evidence>
<name>G9WMS6_9FIRM</name>
<evidence type="ECO:0000313" key="8">
    <source>
        <dbReference type="EMBL" id="EHL11829.1"/>
    </source>
</evidence>
<evidence type="ECO:0000256" key="5">
    <source>
        <dbReference type="PIRSR" id="PIRSR600821-50"/>
    </source>
</evidence>
<dbReference type="NCBIfam" id="TIGR00492">
    <property type="entry name" value="alr"/>
    <property type="match status" value="1"/>
</dbReference>
<dbReference type="AlphaFoldDB" id="G9WMS6"/>
<evidence type="ECO:0000256" key="4">
    <source>
        <dbReference type="HAMAP-Rule" id="MF_01201"/>
    </source>
</evidence>
<dbReference type="GO" id="GO:0005829">
    <property type="term" value="C:cytosol"/>
    <property type="evidence" value="ECO:0007669"/>
    <property type="project" value="TreeGrafter"/>
</dbReference>
<feature type="modified residue" description="N6-(pyridoxal phosphate)lysine" evidence="4 5">
    <location>
        <position position="41"/>
    </location>
</feature>
<evidence type="ECO:0000256" key="6">
    <source>
        <dbReference type="PIRSR" id="PIRSR600821-52"/>
    </source>
</evidence>
<organism evidence="8 9">
    <name type="scientific">Oribacterium parvum ACB1</name>
    <dbReference type="NCBI Taxonomy" id="796943"/>
    <lineage>
        <taxon>Bacteria</taxon>
        <taxon>Bacillati</taxon>
        <taxon>Bacillota</taxon>
        <taxon>Clostridia</taxon>
        <taxon>Lachnospirales</taxon>
        <taxon>Lachnospiraceae</taxon>
        <taxon>Oribacterium</taxon>
    </lineage>
</organism>
<dbReference type="Gene3D" id="2.40.37.10">
    <property type="entry name" value="Lyase, Ornithine Decarboxylase, Chain A, domain 1"/>
    <property type="match status" value="1"/>
</dbReference>
<gene>
    <name evidence="8" type="ORF">HMPREF9625_00659</name>
</gene>
<dbReference type="GO" id="GO:0030170">
    <property type="term" value="F:pyridoxal phosphate binding"/>
    <property type="evidence" value="ECO:0007669"/>
    <property type="project" value="UniProtKB-UniRule"/>
</dbReference>
<dbReference type="HOGENOM" id="CLU_028393_2_2_9"/>
<comment type="caution">
    <text evidence="8">The sequence shown here is derived from an EMBL/GenBank/DDBJ whole genome shotgun (WGS) entry which is preliminary data.</text>
</comment>
<reference evidence="8" key="1">
    <citation type="submission" date="2011-08" db="EMBL/GenBank/DDBJ databases">
        <authorList>
            <consortium name="The Broad Institute Genome Sequencing Platform"/>
            <person name="Earl A."/>
            <person name="Ward D."/>
            <person name="Feldgarden M."/>
            <person name="Gevers D."/>
            <person name="Sizova M."/>
            <person name="Hazen A."/>
            <person name="Epstein S."/>
            <person name="Young S.K."/>
            <person name="Zeng Q."/>
            <person name="Gargeya S."/>
            <person name="Fitzgerald M."/>
            <person name="Haas B."/>
            <person name="Abouelleil A."/>
            <person name="Alvarado L."/>
            <person name="Arachchi H.M."/>
            <person name="Berlin A."/>
            <person name="Brown A."/>
            <person name="Chapman S.B."/>
            <person name="Chen Z."/>
            <person name="Dunbar C."/>
            <person name="Freedman E."/>
            <person name="Gearin G."/>
            <person name="Gellesch M."/>
            <person name="Goldberg J."/>
            <person name="Griggs A."/>
            <person name="Gujja S."/>
            <person name="Heiman D."/>
            <person name="Howarth C."/>
            <person name="Larson L."/>
            <person name="Lui A."/>
            <person name="MacDonald P.J.P."/>
            <person name="Montmayeur A."/>
            <person name="Murphy C."/>
            <person name="Neiman D."/>
            <person name="Pearson M."/>
            <person name="Priest M."/>
            <person name="Roberts A."/>
            <person name="Saif S."/>
            <person name="Shea T."/>
            <person name="Shenoy N."/>
            <person name="Sisk P."/>
            <person name="Stolte C."/>
            <person name="Sykes S."/>
            <person name="Wortman J."/>
            <person name="Nusbaum C."/>
            <person name="Birren B."/>
        </authorList>
    </citation>
    <scope>NUCLEOTIDE SEQUENCE</scope>
    <source>
        <strain evidence="8">ACB1</strain>
    </source>
</reference>
<protein>
    <recommendedName>
        <fullName evidence="4">Alanine racemase</fullName>
        <ecNumber evidence="4">5.1.1.1</ecNumber>
    </recommendedName>
</protein>
<dbReference type="InterPro" id="IPR011079">
    <property type="entry name" value="Ala_racemase_C"/>
</dbReference>
<dbReference type="InterPro" id="IPR029066">
    <property type="entry name" value="PLP-binding_barrel"/>
</dbReference>
<dbReference type="SMART" id="SM01005">
    <property type="entry name" value="Ala_racemase_C"/>
    <property type="match status" value="1"/>
</dbReference>
<dbReference type="InterPro" id="IPR001608">
    <property type="entry name" value="Ala_racemase_N"/>
</dbReference>
<reference evidence="8" key="2">
    <citation type="submission" date="2013-03" db="EMBL/GenBank/DDBJ databases">
        <title>The Genome Sequence of Oribacterium sp. ACB1.</title>
        <authorList>
            <consortium name="The Broad Institute Genomics Platform"/>
            <consortium name="The Broad Institute Genome Sequencing Center for Infectious Disease"/>
            <person name="Earl A."/>
            <person name="Ward D."/>
            <person name="Feldgarden M."/>
            <person name="Gevers D."/>
            <person name="Sizova M."/>
            <person name="Hazen A."/>
            <person name="Epstein S."/>
            <person name="Walker B."/>
            <person name="Young S."/>
            <person name="Zeng Q."/>
            <person name="Gargeya S."/>
            <person name="Fitzgerald M."/>
            <person name="Haas B."/>
            <person name="Abouelleil A."/>
            <person name="Allen A.W."/>
            <person name="Alvarado L."/>
            <person name="Arachchi H.M."/>
            <person name="Berlin A.M."/>
            <person name="Chapman S.B."/>
            <person name="Gainer-Dewar J."/>
            <person name="Goldberg J."/>
            <person name="Griggs A."/>
            <person name="Gujja S."/>
            <person name="Hansen M."/>
            <person name="Howarth C."/>
            <person name="Imamovic A."/>
            <person name="Ireland A."/>
            <person name="Larimer J."/>
            <person name="McCowan C."/>
            <person name="Murphy C."/>
            <person name="Pearson M."/>
            <person name="Poon T.W."/>
            <person name="Priest M."/>
            <person name="Roberts A."/>
            <person name="Saif S."/>
            <person name="Shea T."/>
            <person name="Sisk P."/>
            <person name="Sykes S."/>
            <person name="Wortman J."/>
            <person name="Nusbaum C."/>
            <person name="Birren B."/>
        </authorList>
    </citation>
    <scope>NUCLEOTIDE SEQUENCE [LARGE SCALE GENOMIC DNA]</scope>
    <source>
        <strain evidence="8">ACB1</strain>
    </source>
</reference>
<dbReference type="PATRIC" id="fig|796943.3.peg.1056"/>
<dbReference type="UniPathway" id="UPA00042">
    <property type="reaction ID" value="UER00497"/>
</dbReference>
<dbReference type="Pfam" id="PF00842">
    <property type="entry name" value="Ala_racemase_C"/>
    <property type="match status" value="1"/>
</dbReference>
<dbReference type="HAMAP" id="MF_01201">
    <property type="entry name" value="Ala_racemase"/>
    <property type="match status" value="1"/>
</dbReference>
<feature type="active site" description="Proton acceptor; specific for D-alanine" evidence="4">
    <location>
        <position position="41"/>
    </location>
</feature>
<dbReference type="SUPFAM" id="SSF50621">
    <property type="entry name" value="Alanine racemase C-terminal domain-like"/>
    <property type="match status" value="1"/>
</dbReference>
<dbReference type="PANTHER" id="PTHR30511">
    <property type="entry name" value="ALANINE RACEMASE"/>
    <property type="match status" value="1"/>
</dbReference>
<evidence type="ECO:0000256" key="3">
    <source>
        <dbReference type="ARBA" id="ARBA00023235"/>
    </source>
</evidence>
<comment type="catalytic activity">
    <reaction evidence="4">
        <text>L-alanine = D-alanine</text>
        <dbReference type="Rhea" id="RHEA:20249"/>
        <dbReference type="ChEBI" id="CHEBI:57416"/>
        <dbReference type="ChEBI" id="CHEBI:57972"/>
        <dbReference type="EC" id="5.1.1.1"/>
    </reaction>
</comment>
<comment type="similarity">
    <text evidence="4">Belongs to the alanine racemase family.</text>
</comment>
<feature type="active site" description="Proton acceptor; specific for L-alanine" evidence="4">
    <location>
        <position position="269"/>
    </location>
</feature>
<comment type="function">
    <text evidence="4">Catalyzes the interconversion of L-alanine and D-alanine. May also act on other amino acids.</text>
</comment>
<comment type="pathway">
    <text evidence="4">Amino-acid biosynthesis; D-alanine biosynthesis; D-alanine from L-alanine: step 1/1.</text>
</comment>
<feature type="binding site" evidence="4 6">
    <location>
        <position position="138"/>
    </location>
    <ligand>
        <name>substrate</name>
    </ligand>
</feature>
<dbReference type="Pfam" id="PF01168">
    <property type="entry name" value="Ala_racemase_N"/>
    <property type="match status" value="1"/>
</dbReference>
<feature type="binding site" evidence="4 6">
    <location>
        <position position="317"/>
    </location>
    <ligand>
        <name>substrate</name>
    </ligand>
</feature>
<keyword evidence="2 4" id="KW-0663">Pyridoxal phosphate</keyword>